<feature type="transmembrane region" description="Helical" evidence="1">
    <location>
        <begin position="135"/>
        <end position="155"/>
    </location>
</feature>
<proteinExistence type="predicted"/>
<keyword evidence="3" id="KW-0378">Hydrolase</keyword>
<evidence type="ECO:0000256" key="1">
    <source>
        <dbReference type="SAM" id="Phobius"/>
    </source>
</evidence>
<evidence type="ECO:0000259" key="2">
    <source>
        <dbReference type="Pfam" id="PF02517"/>
    </source>
</evidence>
<sequence>MATEDVFTAQRAKPFYLVIIRMITMIALAITTCFTLGLTGISGNFPPLDMLYFPFVNIICAVVILRTFRQRRTSVWRYLGFEKTRLGKDIAWGFLWLIVTYIPLFVVLMGSMYLMFGSDMFQHFEQVFAKSSPQLPAGVLAVMSVLGAVVFLVNAPIEEIVYRGWLQDGLTERHGITVAIVVQGLAFGLQHTMFAADGRGMIIHGFAFFAWGVTAGVIVHKQQRLAPMVIAHWIVNIALGVGPMLVLGFTGV</sequence>
<feature type="transmembrane region" description="Helical" evidence="1">
    <location>
        <begin position="201"/>
        <end position="219"/>
    </location>
</feature>
<feature type="transmembrane region" description="Helical" evidence="1">
    <location>
        <begin position="50"/>
        <end position="69"/>
    </location>
</feature>
<keyword evidence="1" id="KW-0472">Membrane</keyword>
<keyword evidence="1" id="KW-0812">Transmembrane</keyword>
<dbReference type="InterPro" id="IPR003675">
    <property type="entry name" value="Rce1/LyrA-like_dom"/>
</dbReference>
<feature type="transmembrane region" description="Helical" evidence="1">
    <location>
        <begin position="15"/>
        <end position="38"/>
    </location>
</feature>
<dbReference type="GO" id="GO:0006508">
    <property type="term" value="P:proteolysis"/>
    <property type="evidence" value="ECO:0007669"/>
    <property type="project" value="UniProtKB-KW"/>
</dbReference>
<gene>
    <name evidence="3" type="ORF">NCTC12967_00013</name>
</gene>
<keyword evidence="4" id="KW-1185">Reference proteome</keyword>
<organism evidence="3 4">
    <name type="scientific">Arachnia propionica</name>
    <dbReference type="NCBI Taxonomy" id="1750"/>
    <lineage>
        <taxon>Bacteria</taxon>
        <taxon>Bacillati</taxon>
        <taxon>Actinomycetota</taxon>
        <taxon>Actinomycetes</taxon>
        <taxon>Propionibacteriales</taxon>
        <taxon>Propionibacteriaceae</taxon>
        <taxon>Arachnia</taxon>
    </lineage>
</organism>
<feature type="transmembrane region" description="Helical" evidence="1">
    <location>
        <begin position="231"/>
        <end position="250"/>
    </location>
</feature>
<keyword evidence="3" id="KW-0645">Protease</keyword>
<accession>A0A448MUA8</accession>
<dbReference type="Pfam" id="PF02517">
    <property type="entry name" value="Rce1-like"/>
    <property type="match status" value="1"/>
</dbReference>
<dbReference type="Proteomes" id="UP000273044">
    <property type="component" value="Chromosome"/>
</dbReference>
<keyword evidence="1" id="KW-1133">Transmembrane helix</keyword>
<protein>
    <submittedName>
        <fullName evidence="3">CAAX amino terminal protease self- immunity</fullName>
    </submittedName>
</protein>
<name>A0A448MUA8_9ACTN</name>
<evidence type="ECO:0000313" key="3">
    <source>
        <dbReference type="EMBL" id="VEH68758.1"/>
    </source>
</evidence>
<dbReference type="AlphaFoldDB" id="A0A448MUA8"/>
<feature type="domain" description="CAAX prenyl protease 2/Lysostaphin resistance protein A-like" evidence="2">
    <location>
        <begin position="145"/>
        <end position="237"/>
    </location>
</feature>
<reference evidence="3 4" key="1">
    <citation type="submission" date="2018-12" db="EMBL/GenBank/DDBJ databases">
        <authorList>
            <consortium name="Pathogen Informatics"/>
        </authorList>
    </citation>
    <scope>NUCLEOTIDE SEQUENCE [LARGE SCALE GENOMIC DNA]</scope>
    <source>
        <strain evidence="3 4">NCTC12967</strain>
    </source>
</reference>
<dbReference type="GeneID" id="64405526"/>
<dbReference type="RefSeq" id="WP_061788055.1">
    <property type="nucleotide sequence ID" value="NZ_LR134406.1"/>
</dbReference>
<dbReference type="GO" id="GO:0004175">
    <property type="term" value="F:endopeptidase activity"/>
    <property type="evidence" value="ECO:0007669"/>
    <property type="project" value="UniProtKB-ARBA"/>
</dbReference>
<feature type="transmembrane region" description="Helical" evidence="1">
    <location>
        <begin position="90"/>
        <end position="115"/>
    </location>
</feature>
<evidence type="ECO:0000313" key="4">
    <source>
        <dbReference type="Proteomes" id="UP000273044"/>
    </source>
</evidence>
<dbReference type="EMBL" id="LR134406">
    <property type="protein sequence ID" value="VEH68758.1"/>
    <property type="molecule type" value="Genomic_DNA"/>
</dbReference>
<dbReference type="GO" id="GO:0080120">
    <property type="term" value="P:CAAX-box protein maturation"/>
    <property type="evidence" value="ECO:0007669"/>
    <property type="project" value="UniProtKB-ARBA"/>
</dbReference>